<dbReference type="EMBL" id="JELW01000048">
    <property type="protein sequence ID" value="EXU96561.1"/>
    <property type="molecule type" value="Genomic_DNA"/>
</dbReference>
<proteinExistence type="predicted"/>
<evidence type="ECO:0000256" key="1">
    <source>
        <dbReference type="SAM" id="Phobius"/>
    </source>
</evidence>
<dbReference type="AlphaFoldDB" id="A0A0A1UN66"/>
<keyword evidence="1" id="KW-1133">Transmembrane helix</keyword>
<dbReference type="Proteomes" id="UP000030151">
    <property type="component" value="Unassembled WGS sequence"/>
</dbReference>
<accession>A0A0A1UN66</accession>
<comment type="caution">
    <text evidence="2">The sequence shown here is derived from an EMBL/GenBank/DDBJ whole genome shotgun (WGS) entry which is preliminary data.</text>
</comment>
<reference evidence="2 3" key="1">
    <citation type="submission" date="2014-02" db="EMBL/GenBank/DDBJ databases">
        <title>The genome sequence of the entomopathogenic fungus Metarhizium robertsii ARSEF 2575.</title>
        <authorList>
            <person name="Giuliano Garisto Donzelli B."/>
            <person name="Roe B.A."/>
            <person name="Macmil S.L."/>
            <person name="Krasnoff S.B."/>
            <person name="Gibson D.M."/>
        </authorList>
    </citation>
    <scope>NUCLEOTIDE SEQUENCE [LARGE SCALE GENOMIC DNA]</scope>
    <source>
        <strain evidence="2 3">ARSEF 2575</strain>
    </source>
</reference>
<evidence type="ECO:0000313" key="2">
    <source>
        <dbReference type="EMBL" id="EXU96561.1"/>
    </source>
</evidence>
<protein>
    <submittedName>
        <fullName evidence="2">Uncharacterized protein</fullName>
    </submittedName>
</protein>
<gene>
    <name evidence="2" type="ORF">X797_010373</name>
</gene>
<dbReference type="HOGENOM" id="CLU_065394_0_0_1"/>
<name>A0A0A1UN66_9HYPO</name>
<keyword evidence="1" id="KW-0472">Membrane</keyword>
<sequence>MSSHASSASSALVSPSKQSVKEEVQEVAAVTIKERSNSSVTICIIREQGLGSLKKACAHHAGLFKRGSPLVFFTTAELLQDTIDAVGLSRERRILTLLFSPVVDEISFHVPSHFKQLKILRCVKRSDGGKLLVHGSSTYNDVRLDKWQAHKHGRHELLVGYKHGVRIKIADIVNLPNWSRCRGEFGDSEKSQLRQHFETLSKDSNWDKVRGPVAAILGIVVGTAKFTVALGGAVGGIHVKYAFGLHALEIGAGGAKFTVVATAAGPAVALGVLAAAAVYFVPWEHLFDWLRGAVSCVWDKACEIWEKFKDWVLCLFTNTSPRKPRQVHGGIPRAGRFAHS</sequence>
<feature type="transmembrane region" description="Helical" evidence="1">
    <location>
        <begin position="213"/>
        <end position="237"/>
    </location>
</feature>
<feature type="transmembrane region" description="Helical" evidence="1">
    <location>
        <begin position="257"/>
        <end position="281"/>
    </location>
</feature>
<keyword evidence="1" id="KW-0812">Transmembrane</keyword>
<dbReference type="eggNOG" id="ENOG502SZ1K">
    <property type="taxonomic scope" value="Eukaryota"/>
</dbReference>
<organism evidence="2 3">
    <name type="scientific">Metarhizium robertsii</name>
    <dbReference type="NCBI Taxonomy" id="568076"/>
    <lineage>
        <taxon>Eukaryota</taxon>
        <taxon>Fungi</taxon>
        <taxon>Dikarya</taxon>
        <taxon>Ascomycota</taxon>
        <taxon>Pezizomycotina</taxon>
        <taxon>Sordariomycetes</taxon>
        <taxon>Hypocreomycetidae</taxon>
        <taxon>Hypocreales</taxon>
        <taxon>Clavicipitaceae</taxon>
        <taxon>Metarhizium</taxon>
    </lineage>
</organism>
<evidence type="ECO:0000313" key="3">
    <source>
        <dbReference type="Proteomes" id="UP000030151"/>
    </source>
</evidence>